<protein>
    <recommendedName>
        <fullName evidence="1">Transposase DDE domain-containing protein</fullName>
    </recommendedName>
</protein>
<dbReference type="PANTHER" id="PTHR33408">
    <property type="entry name" value="TRANSPOSASE"/>
    <property type="match status" value="1"/>
</dbReference>
<dbReference type="EMBL" id="ADKX01000053">
    <property type="protein sequence ID" value="EFW02988.1"/>
    <property type="molecule type" value="Genomic_DNA"/>
</dbReference>
<dbReference type="eggNOG" id="COG3666">
    <property type="taxonomic scope" value="Bacteria"/>
</dbReference>
<organism evidence="2 3">
    <name type="scientific">Coprobacillus cateniformis</name>
    <dbReference type="NCBI Taxonomy" id="100884"/>
    <lineage>
        <taxon>Bacteria</taxon>
        <taxon>Bacillati</taxon>
        <taxon>Bacillota</taxon>
        <taxon>Erysipelotrichia</taxon>
        <taxon>Erysipelotrichales</taxon>
        <taxon>Coprobacillaceae</taxon>
        <taxon>Coprobacillus</taxon>
    </lineage>
</organism>
<name>E7GG84_9FIRM</name>
<sequence>MMNMKYDYYNQTGVFKPGYNLQIGVCDEYIMHMEIFSNPTDTRTYIPFMKKYKDIYDRYPRWPIADAGYGSYDNLLFNVINGMELGLKYNYYAKKNSSDFKKQIYNPMNWQYDEQGFKVCPQGHPFHIEKDERWNTKGEYLQISRVFECGQCHTCLVKDKCTKAKEQRKIQINYALNELLNRVDENLGNDEGKEMKKQRCIQVEGAFGVIKQDMNYARLRRRGRLNVKTELLLIGIAYNICKYHNKKSRKRSQIIS</sequence>
<keyword evidence="3" id="KW-1185">Reference proteome</keyword>
<feature type="domain" description="Transposase DDE" evidence="1">
    <location>
        <begin position="119"/>
        <end position="244"/>
    </location>
</feature>
<accession>E7GG84</accession>
<evidence type="ECO:0000259" key="1">
    <source>
        <dbReference type="Pfam" id="PF13751"/>
    </source>
</evidence>
<dbReference type="RefSeq" id="WP_008790859.1">
    <property type="nucleotide sequence ID" value="NZ_AKCB01000001.1"/>
</dbReference>
<dbReference type="PANTHER" id="PTHR33408:SF2">
    <property type="entry name" value="TRANSPOSASE DDE DOMAIN-CONTAINING PROTEIN"/>
    <property type="match status" value="1"/>
</dbReference>
<evidence type="ECO:0000313" key="3">
    <source>
        <dbReference type="Proteomes" id="UP000003157"/>
    </source>
</evidence>
<dbReference type="AlphaFoldDB" id="E7GG84"/>
<dbReference type="OrthoDB" id="9789070at2"/>
<dbReference type="InterPro" id="IPR025668">
    <property type="entry name" value="Tnp_DDE_dom"/>
</dbReference>
<evidence type="ECO:0000313" key="2">
    <source>
        <dbReference type="EMBL" id="EFW02988.1"/>
    </source>
</evidence>
<proteinExistence type="predicted"/>
<comment type="caution">
    <text evidence="2">The sequence shown here is derived from an EMBL/GenBank/DDBJ whole genome shotgun (WGS) entry which is preliminary data.</text>
</comment>
<reference evidence="2 3" key="1">
    <citation type="submission" date="2010-12" db="EMBL/GenBank/DDBJ databases">
        <title>The Genome Sequence of Coprobacillus sp. strain 29_1.</title>
        <authorList>
            <consortium name="The Broad Institute Genome Sequencing Platform"/>
            <person name="Earl A."/>
            <person name="Ward D."/>
            <person name="Feldgarden M."/>
            <person name="Gevers D."/>
            <person name="Daigneault M."/>
            <person name="Sibley C.D."/>
            <person name="White A."/>
            <person name="Strauss J."/>
            <person name="Allen-Vercoe E."/>
            <person name="Young S.K."/>
            <person name="Zeng Q."/>
            <person name="Gargeya S."/>
            <person name="Fitzgerald M."/>
            <person name="Haas B."/>
            <person name="Abouelleil A."/>
            <person name="Alvarado L."/>
            <person name="Arachchi H.M."/>
            <person name="Berlin A."/>
            <person name="Brown A."/>
            <person name="Chapman S.B."/>
            <person name="Chen Z."/>
            <person name="Dunbar C."/>
            <person name="Freedman E."/>
            <person name="Gearin G."/>
            <person name="Gellesch M."/>
            <person name="Goldberg J."/>
            <person name="Griggs A."/>
            <person name="Gujja S."/>
            <person name="Heilman E."/>
            <person name="Heiman D."/>
            <person name="Howarth C."/>
            <person name="Larson L."/>
            <person name="Lui A."/>
            <person name="MacDonald P.J.P."/>
            <person name="Mehta T."/>
            <person name="Montmayeur A."/>
            <person name="Murphy C."/>
            <person name="Neiman D."/>
            <person name="Pearson M."/>
            <person name="Priest M."/>
            <person name="Roberts A."/>
            <person name="Saif S."/>
            <person name="Shea T."/>
            <person name="Shenoy N."/>
            <person name="Sisk P."/>
            <person name="Stolte C."/>
            <person name="Sykes S."/>
            <person name="White J."/>
            <person name="Yandava C."/>
            <person name="Nusbaum C."/>
            <person name="Birren B."/>
        </authorList>
    </citation>
    <scope>NUCLEOTIDE SEQUENCE [LARGE SCALE GENOMIC DNA]</scope>
    <source>
        <strain evidence="2 3">29_1</strain>
    </source>
</reference>
<dbReference type="GeneID" id="78229581"/>
<dbReference type="Proteomes" id="UP000003157">
    <property type="component" value="Unassembled WGS sequence"/>
</dbReference>
<dbReference type="HOGENOM" id="CLU_021293_0_2_9"/>
<gene>
    <name evidence="2" type="ORF">HMPREF9488_03777</name>
</gene>
<dbReference type="STRING" id="100884.GCA_000269565_01714"/>
<dbReference type="Pfam" id="PF13751">
    <property type="entry name" value="DDE_Tnp_1_6"/>
    <property type="match status" value="1"/>
</dbReference>